<dbReference type="AlphaFoldDB" id="A0A1V8STZ1"/>
<name>A0A1V8STZ1_9PEZI</name>
<organism evidence="1 2">
    <name type="scientific">Cryoendolithus antarcticus</name>
    <dbReference type="NCBI Taxonomy" id="1507870"/>
    <lineage>
        <taxon>Eukaryota</taxon>
        <taxon>Fungi</taxon>
        <taxon>Dikarya</taxon>
        <taxon>Ascomycota</taxon>
        <taxon>Pezizomycotina</taxon>
        <taxon>Dothideomycetes</taxon>
        <taxon>Dothideomycetidae</taxon>
        <taxon>Cladosporiales</taxon>
        <taxon>Cladosporiaceae</taxon>
        <taxon>Cryoendolithus</taxon>
    </lineage>
</organism>
<dbReference type="OrthoDB" id="5421765at2759"/>
<sequence>MSQRRSGPIEPAPVSYSTWNNLLPQPLDDEALAGTVRSLLDQIGLHVDNMYAKKEMQLTEDMLDALAGLDTNLLPSALPDMMQIPALQIFVIKHCMAYAIVSRIVPSEDSPASLVPPQIAVLPSRDGVQGEEKRVDALQEAYSQWRVLTAYLFPDSRNQELATSERHKATMDIVNTVSTAFANWENNHEVGESSRDRLGRLTELASSIGVMLLSQASSLQFTWRMSSRHARDDSAEYMVVLPGLVKLSDEHGRALRHAQTVLRPVTQKIKDRI</sequence>
<evidence type="ECO:0000313" key="1">
    <source>
        <dbReference type="EMBL" id="OQO02514.1"/>
    </source>
</evidence>
<evidence type="ECO:0000313" key="2">
    <source>
        <dbReference type="Proteomes" id="UP000192596"/>
    </source>
</evidence>
<accession>A0A1V8STZ1</accession>
<keyword evidence="2" id="KW-1185">Reference proteome</keyword>
<comment type="caution">
    <text evidence="1">The sequence shown here is derived from an EMBL/GenBank/DDBJ whole genome shotgun (WGS) entry which is preliminary data.</text>
</comment>
<dbReference type="InParanoid" id="A0A1V8STZ1"/>
<dbReference type="Proteomes" id="UP000192596">
    <property type="component" value="Unassembled WGS sequence"/>
</dbReference>
<proteinExistence type="predicted"/>
<dbReference type="EMBL" id="NAJO01000027">
    <property type="protein sequence ID" value="OQO02514.1"/>
    <property type="molecule type" value="Genomic_DNA"/>
</dbReference>
<gene>
    <name evidence="1" type="ORF">B0A48_12041</name>
</gene>
<reference evidence="2" key="1">
    <citation type="submission" date="2017-03" db="EMBL/GenBank/DDBJ databases">
        <title>Genomes of endolithic fungi from Antarctica.</title>
        <authorList>
            <person name="Coleine C."/>
            <person name="Masonjones S."/>
            <person name="Stajich J.E."/>
        </authorList>
    </citation>
    <scope>NUCLEOTIDE SEQUENCE [LARGE SCALE GENOMIC DNA]</scope>
    <source>
        <strain evidence="2">CCFEE 5527</strain>
    </source>
</reference>
<protein>
    <submittedName>
        <fullName evidence="1">Uncharacterized protein</fullName>
    </submittedName>
</protein>